<evidence type="ECO:0000256" key="10">
    <source>
        <dbReference type="ARBA" id="ARBA00023136"/>
    </source>
</evidence>
<dbReference type="PANTHER" id="PTHR34697">
    <property type="entry name" value="PHOSPHATIDYLGLYCEROL LYSYLTRANSFERASE"/>
    <property type="match status" value="1"/>
</dbReference>
<reference evidence="16 17" key="1">
    <citation type="submission" date="2016-02" db="EMBL/GenBank/DDBJ databases">
        <authorList>
            <person name="Wen L."/>
            <person name="He K."/>
            <person name="Yang H."/>
        </authorList>
    </citation>
    <scope>NUCLEOTIDE SEQUENCE [LARGE SCALE GENOMIC DNA]</scope>
    <source>
        <strain evidence="16">Trichococcus palustris</strain>
    </source>
</reference>
<evidence type="ECO:0000256" key="6">
    <source>
        <dbReference type="ARBA" id="ARBA00022679"/>
    </source>
</evidence>
<feature type="transmembrane region" description="Helical" evidence="14">
    <location>
        <begin position="484"/>
        <end position="504"/>
    </location>
</feature>
<comment type="function">
    <text evidence="14">Catalyzes the transfer of a lysyl group from L-lysyl-tRNA(Lys) to membrane-bound phosphatidylglycerol (PG), which produces lysylphosphatidylglycerol (LPG), a major component of the bacterial membrane with a positive net charge. LPG synthesis contributes to bacterial virulence as it is involved in the resistance mechanism against cationic antimicrobial peptides (CAMP) produces by the host's immune system (defensins, cathelicidins) and by the competing microorganisms.</text>
</comment>
<protein>
    <recommendedName>
        <fullName evidence="4 14">Phosphatidylglycerol lysyltransferase</fullName>
        <ecNumber evidence="3 14">2.3.2.3</ecNumber>
    </recommendedName>
    <alternativeName>
        <fullName evidence="12 14">Lysylphosphatidylglycerol synthase</fullName>
    </alternativeName>
</protein>
<name>A0A143YCH1_9LACT</name>
<evidence type="ECO:0000256" key="14">
    <source>
        <dbReference type="RuleBase" id="RU363042"/>
    </source>
</evidence>
<dbReference type="InterPro" id="IPR016181">
    <property type="entry name" value="Acyl_CoA_acyltransferase"/>
</dbReference>
<dbReference type="GO" id="GO:0046677">
    <property type="term" value="P:response to antibiotic"/>
    <property type="evidence" value="ECO:0007669"/>
    <property type="project" value="UniProtKB-KW"/>
</dbReference>
<keyword evidence="9 14" id="KW-0443">Lipid metabolism</keyword>
<dbReference type="EC" id="2.3.2.3" evidence="3 14"/>
<feature type="transmembrane region" description="Helical" evidence="14">
    <location>
        <begin position="231"/>
        <end position="257"/>
    </location>
</feature>
<dbReference type="NCBIfam" id="NF033480">
    <property type="entry name" value="bifunc_MprF"/>
    <property type="match status" value="1"/>
</dbReference>
<evidence type="ECO:0000256" key="13">
    <source>
        <dbReference type="ARBA" id="ARBA00047540"/>
    </source>
</evidence>
<dbReference type="InterPro" id="IPR051211">
    <property type="entry name" value="PG_lysyltransferase"/>
</dbReference>
<gene>
    <name evidence="14" type="primary">mprF</name>
    <name evidence="16" type="ORF">Tpal_636</name>
</gene>
<dbReference type="STRING" id="140314.SAMN04488076_101119"/>
<dbReference type="GO" id="GO:0006629">
    <property type="term" value="P:lipid metabolic process"/>
    <property type="evidence" value="ECO:0007669"/>
    <property type="project" value="UniProtKB-KW"/>
</dbReference>
<evidence type="ECO:0000256" key="7">
    <source>
        <dbReference type="ARBA" id="ARBA00022692"/>
    </source>
</evidence>
<accession>A0A143YCH1</accession>
<dbReference type="GO" id="GO:0005886">
    <property type="term" value="C:plasma membrane"/>
    <property type="evidence" value="ECO:0007669"/>
    <property type="project" value="UniProtKB-SubCell"/>
</dbReference>
<keyword evidence="10 14" id="KW-0472">Membrane</keyword>
<comment type="subcellular location">
    <subcellularLocation>
        <location evidence="1 14">Cell membrane</location>
        <topology evidence="1 14">Multi-pass membrane protein</topology>
    </subcellularLocation>
</comment>
<keyword evidence="11 14" id="KW-0046">Antibiotic resistance</keyword>
<dbReference type="SUPFAM" id="SSF55729">
    <property type="entry name" value="Acyl-CoA N-acyltransferases (Nat)"/>
    <property type="match status" value="1"/>
</dbReference>
<dbReference type="Proteomes" id="UP000242754">
    <property type="component" value="Unassembled WGS sequence"/>
</dbReference>
<evidence type="ECO:0000256" key="3">
    <source>
        <dbReference type="ARBA" id="ARBA00012014"/>
    </source>
</evidence>
<evidence type="ECO:0000256" key="2">
    <source>
        <dbReference type="ARBA" id="ARBA00008627"/>
    </source>
</evidence>
<feature type="transmembrane region" description="Helical" evidence="14">
    <location>
        <begin position="320"/>
        <end position="343"/>
    </location>
</feature>
<dbReference type="InterPro" id="IPR024320">
    <property type="entry name" value="LPG_synthase_C"/>
</dbReference>
<evidence type="ECO:0000256" key="9">
    <source>
        <dbReference type="ARBA" id="ARBA00023098"/>
    </source>
</evidence>
<dbReference type="AlphaFoldDB" id="A0A143YCH1"/>
<comment type="similarity">
    <text evidence="2 14">Belongs to the LPG synthase family.</text>
</comment>
<feature type="transmembrane region" description="Helical" evidence="14">
    <location>
        <begin position="58"/>
        <end position="80"/>
    </location>
</feature>
<evidence type="ECO:0000256" key="1">
    <source>
        <dbReference type="ARBA" id="ARBA00004651"/>
    </source>
</evidence>
<dbReference type="Pfam" id="PF03706">
    <property type="entry name" value="LPG_synthase_TM"/>
    <property type="match status" value="1"/>
</dbReference>
<keyword evidence="16" id="KW-0012">Acyltransferase</keyword>
<evidence type="ECO:0000313" key="17">
    <source>
        <dbReference type="Proteomes" id="UP000242754"/>
    </source>
</evidence>
<feature type="transmembrane region" description="Helical" evidence="14">
    <location>
        <begin position="205"/>
        <end position="224"/>
    </location>
</feature>
<feature type="transmembrane region" description="Helical" evidence="14">
    <location>
        <begin position="14"/>
        <end position="32"/>
    </location>
</feature>
<feature type="transmembrane region" description="Helical" evidence="14">
    <location>
        <begin position="443"/>
        <end position="464"/>
    </location>
</feature>
<keyword evidence="8 14" id="KW-1133">Transmembrane helix</keyword>
<dbReference type="RefSeq" id="WP_177194300.1">
    <property type="nucleotide sequence ID" value="NZ_FJNE01000002.1"/>
</dbReference>
<evidence type="ECO:0000256" key="4">
    <source>
        <dbReference type="ARBA" id="ARBA00021546"/>
    </source>
</evidence>
<dbReference type="InterPro" id="IPR022791">
    <property type="entry name" value="L-PG_synthase/AglD"/>
</dbReference>
<keyword evidence="5" id="KW-1003">Cell membrane</keyword>
<sequence>MRKIMGFVEKYKRFFQYGFMILMIILASYVIYSETKDIKIENLQSLAAGLSFSKKLEITVAGLVAFAFVTCYDFIFANYFKLKIPKQELFKIGWISQSFNNFIGFGGITGGAIRKKMYEENGTDSKTSWKITLGVVLVDFMGLLVLAVPSIGGLVQVRQYVYIPILCLLFLVIPFFLFGDKLPIKSFKNENSPLAYFDLPVKFKLVVWSTIEWLVAALFFTYTVKIYQPEVSWSVGILVYVIGTIVGVLSMVPGGFGTFEGTCLLLFQLMGFQTPNLLLSLLICRIVYTLVPWLIGFLLLCAEYMGNFFEETGDANFSKILSDILAAGVFLSGLVLLMSVATPGILTRMHILQHIFPKIVIIISTRITLSLGILLIILSRGIRLRVKKVHHVTTVILILAAFTCLLKGLDYEEAVFMLVITIGLLLTHGNFQNPNIPLKFKSVAAIFCTGMALLAGYVGIYNHSHRIAFFSGSHRYSLAYLQTHWVDVVLMALVAVVIGILIQFTNRKYHVFHDNTAEDDEKFSSFMKNYQASEYSHLYYMNDKNVFYNQAGTVLFLYRPYKNHILVLGDPIGKPADFEDAIDELLIWAEKKDMLVTFYQISKNYIADFIEEGFHFLKLGESALVELENFTIAGKVNRALRNTFNKMNEEHFTFEVVKPPFSDGFIEEIRQISDEWLNGRSDMQFSLGGFKESYIRLTPIFVIHDENGVIQAFANLFPEEDQTLSIDLMRHRKSAPNGTMDFLFISIMNWAKENHYAYFDLGPAPLSNVGNKLYSDKKEKLVKLAYQYGNKIYGFAGLRSYKQKYHPTWNSVYLAYKDDGDLLNILLALVAITYDKD</sequence>
<feature type="transmembrane region" description="Helical" evidence="14">
    <location>
        <begin position="355"/>
        <end position="377"/>
    </location>
</feature>
<evidence type="ECO:0000256" key="12">
    <source>
        <dbReference type="ARBA" id="ARBA00031899"/>
    </source>
</evidence>
<dbReference type="GO" id="GO:0055091">
    <property type="term" value="P:phospholipid homeostasis"/>
    <property type="evidence" value="ECO:0007669"/>
    <property type="project" value="TreeGrafter"/>
</dbReference>
<feature type="domain" description="Phosphatidylglycerol lysyltransferase C-terminal" evidence="15">
    <location>
        <begin position="529"/>
        <end position="816"/>
    </location>
</feature>
<keyword evidence="17" id="KW-1185">Reference proteome</keyword>
<feature type="transmembrane region" description="Helical" evidence="14">
    <location>
        <begin position="128"/>
        <end position="148"/>
    </location>
</feature>
<feature type="transmembrane region" description="Helical" evidence="14">
    <location>
        <begin position="277"/>
        <end position="300"/>
    </location>
</feature>
<keyword evidence="6 14" id="KW-0808">Transferase</keyword>
<evidence type="ECO:0000256" key="11">
    <source>
        <dbReference type="ARBA" id="ARBA00023251"/>
    </source>
</evidence>
<feature type="transmembrane region" description="Helical" evidence="14">
    <location>
        <begin position="389"/>
        <end position="408"/>
    </location>
</feature>
<dbReference type="EMBL" id="FJNE01000002">
    <property type="protein sequence ID" value="CZQ85465.1"/>
    <property type="molecule type" value="Genomic_DNA"/>
</dbReference>
<keyword evidence="7 14" id="KW-0812">Transmembrane</keyword>
<comment type="catalytic activity">
    <reaction evidence="13 14">
        <text>L-lysyl-tRNA(Lys) + a 1,2-diacyl-sn-glycero-3-phospho-(1'-sn-glycerol) = a 1,2-diacyl-sn-glycero-3-phospho-1'-(3'-O-L-lysyl)-sn-glycerol + tRNA(Lys)</text>
        <dbReference type="Rhea" id="RHEA:10668"/>
        <dbReference type="Rhea" id="RHEA-COMP:9696"/>
        <dbReference type="Rhea" id="RHEA-COMP:9697"/>
        <dbReference type="ChEBI" id="CHEBI:64716"/>
        <dbReference type="ChEBI" id="CHEBI:75792"/>
        <dbReference type="ChEBI" id="CHEBI:78442"/>
        <dbReference type="ChEBI" id="CHEBI:78529"/>
        <dbReference type="EC" id="2.3.2.3"/>
    </reaction>
</comment>
<dbReference type="GO" id="GO:0050071">
    <property type="term" value="F:phosphatidylglycerol lysyltransferase activity"/>
    <property type="evidence" value="ECO:0007669"/>
    <property type="project" value="UniProtKB-EC"/>
</dbReference>
<feature type="transmembrane region" description="Helical" evidence="14">
    <location>
        <begin position="92"/>
        <end position="113"/>
    </location>
</feature>
<feature type="transmembrane region" description="Helical" evidence="14">
    <location>
        <begin position="160"/>
        <end position="179"/>
    </location>
</feature>
<feature type="transmembrane region" description="Helical" evidence="14">
    <location>
        <begin position="414"/>
        <end position="431"/>
    </location>
</feature>
<organism evidence="16 17">
    <name type="scientific">Trichococcus palustris</name>
    <dbReference type="NCBI Taxonomy" id="140314"/>
    <lineage>
        <taxon>Bacteria</taxon>
        <taxon>Bacillati</taxon>
        <taxon>Bacillota</taxon>
        <taxon>Bacilli</taxon>
        <taxon>Lactobacillales</taxon>
        <taxon>Carnobacteriaceae</taxon>
        <taxon>Trichococcus</taxon>
    </lineage>
</organism>
<dbReference type="PANTHER" id="PTHR34697:SF2">
    <property type="entry name" value="PHOSPHATIDYLGLYCEROL LYSYLTRANSFERASE"/>
    <property type="match status" value="1"/>
</dbReference>
<evidence type="ECO:0000259" key="15">
    <source>
        <dbReference type="Pfam" id="PF09924"/>
    </source>
</evidence>
<evidence type="ECO:0000313" key="16">
    <source>
        <dbReference type="EMBL" id="CZQ85465.1"/>
    </source>
</evidence>
<evidence type="ECO:0000256" key="8">
    <source>
        <dbReference type="ARBA" id="ARBA00022989"/>
    </source>
</evidence>
<proteinExistence type="inferred from homology"/>
<dbReference type="Pfam" id="PF09924">
    <property type="entry name" value="LPG_synthase_C"/>
    <property type="match status" value="1"/>
</dbReference>
<evidence type="ECO:0000256" key="5">
    <source>
        <dbReference type="ARBA" id="ARBA00022475"/>
    </source>
</evidence>